<dbReference type="AlphaFoldDB" id="A0ABD0L6U7"/>
<dbReference type="EMBL" id="JACVVK020000076">
    <property type="protein sequence ID" value="KAK7495329.1"/>
    <property type="molecule type" value="Genomic_DNA"/>
</dbReference>
<evidence type="ECO:0000313" key="2">
    <source>
        <dbReference type="Proteomes" id="UP001519460"/>
    </source>
</evidence>
<keyword evidence="2" id="KW-1185">Reference proteome</keyword>
<reference evidence="1 2" key="1">
    <citation type="journal article" date="2023" name="Sci. Data">
        <title>Genome assembly of the Korean intertidal mud-creeper Batillaria attramentaria.</title>
        <authorList>
            <person name="Patra A.K."/>
            <person name="Ho P.T."/>
            <person name="Jun S."/>
            <person name="Lee S.J."/>
            <person name="Kim Y."/>
            <person name="Won Y.J."/>
        </authorList>
    </citation>
    <scope>NUCLEOTIDE SEQUENCE [LARGE SCALE GENOMIC DNA]</scope>
    <source>
        <strain evidence="1">Wonlab-2016</strain>
    </source>
</reference>
<sequence length="123" mass="13317">MISLYVHPGSQVTSLQGELPRQLIEYQCWRLGGPARLDHEAGFRSKEISSKTNYPAKLVGLCHGTSALLSLRLVVGISLSCSLAAVSAAHTAATKETSHYVSESCIVWQLSRTFKAFGMCFAS</sequence>
<proteinExistence type="predicted"/>
<protein>
    <submittedName>
        <fullName evidence="1">Uncharacterized protein</fullName>
    </submittedName>
</protein>
<comment type="caution">
    <text evidence="1">The sequence shown here is derived from an EMBL/GenBank/DDBJ whole genome shotgun (WGS) entry which is preliminary data.</text>
</comment>
<dbReference type="Proteomes" id="UP001519460">
    <property type="component" value="Unassembled WGS sequence"/>
</dbReference>
<evidence type="ECO:0000313" key="1">
    <source>
        <dbReference type="EMBL" id="KAK7495329.1"/>
    </source>
</evidence>
<organism evidence="1 2">
    <name type="scientific">Batillaria attramentaria</name>
    <dbReference type="NCBI Taxonomy" id="370345"/>
    <lineage>
        <taxon>Eukaryota</taxon>
        <taxon>Metazoa</taxon>
        <taxon>Spiralia</taxon>
        <taxon>Lophotrochozoa</taxon>
        <taxon>Mollusca</taxon>
        <taxon>Gastropoda</taxon>
        <taxon>Caenogastropoda</taxon>
        <taxon>Sorbeoconcha</taxon>
        <taxon>Cerithioidea</taxon>
        <taxon>Batillariidae</taxon>
        <taxon>Batillaria</taxon>
    </lineage>
</organism>
<accession>A0ABD0L6U7</accession>
<gene>
    <name evidence="1" type="ORF">BaRGS_00013511</name>
</gene>
<name>A0ABD0L6U7_9CAEN</name>